<dbReference type="GO" id="GO:0006572">
    <property type="term" value="P:L-tyrosine catabolic process"/>
    <property type="evidence" value="ECO:0007669"/>
    <property type="project" value="UniProtKB-KW"/>
</dbReference>
<evidence type="ECO:0000313" key="10">
    <source>
        <dbReference type="EMBL" id="CAB3399621.1"/>
    </source>
</evidence>
<dbReference type="SUPFAM" id="SSF52833">
    <property type="entry name" value="Thioredoxin-like"/>
    <property type="match status" value="1"/>
</dbReference>
<dbReference type="InterPro" id="IPR004046">
    <property type="entry name" value="GST_C"/>
</dbReference>
<dbReference type="Gene3D" id="1.20.1050.10">
    <property type="match status" value="1"/>
</dbReference>
<keyword evidence="6" id="KW-0828">Tyrosine catabolism</keyword>
<dbReference type="InterPro" id="IPR034330">
    <property type="entry name" value="GST_Zeta_C"/>
</dbReference>
<comment type="catalytic activity">
    <reaction evidence="1">
        <text>4-maleylacetoacetate = 4-fumarylacetoacetate</text>
        <dbReference type="Rhea" id="RHEA:14817"/>
        <dbReference type="ChEBI" id="CHEBI:17105"/>
        <dbReference type="ChEBI" id="CHEBI:18034"/>
        <dbReference type="EC" id="5.2.1.2"/>
    </reaction>
</comment>
<keyword evidence="7" id="KW-0585">Phenylalanine catabolism</keyword>
<name>A0A8S1EI92_9PELO</name>
<evidence type="ECO:0000256" key="3">
    <source>
        <dbReference type="ARBA" id="ARBA00004671"/>
    </source>
</evidence>
<dbReference type="Gene3D" id="3.40.30.10">
    <property type="entry name" value="Glutaredoxin"/>
    <property type="match status" value="1"/>
</dbReference>
<evidence type="ECO:0000256" key="1">
    <source>
        <dbReference type="ARBA" id="ARBA00001622"/>
    </source>
</evidence>
<dbReference type="GO" id="GO:0016034">
    <property type="term" value="F:maleylacetoacetate isomerase activity"/>
    <property type="evidence" value="ECO:0007669"/>
    <property type="project" value="UniProtKB-EC"/>
</dbReference>
<dbReference type="EC" id="5.2.1.2" evidence="5"/>
<evidence type="ECO:0000259" key="8">
    <source>
        <dbReference type="PROSITE" id="PS50404"/>
    </source>
</evidence>
<comment type="caution">
    <text evidence="10">The sequence shown here is derived from an EMBL/GenBank/DDBJ whole genome shotgun (WGS) entry which is preliminary data.</text>
</comment>
<keyword evidence="11" id="KW-1185">Reference proteome</keyword>
<reference evidence="10 11" key="1">
    <citation type="submission" date="2020-04" db="EMBL/GenBank/DDBJ databases">
        <authorList>
            <person name="Laetsch R D."/>
            <person name="Stevens L."/>
            <person name="Kumar S."/>
            <person name="Blaxter L. M."/>
        </authorList>
    </citation>
    <scope>NUCLEOTIDE SEQUENCE [LARGE SCALE GENOMIC DNA]</scope>
</reference>
<evidence type="ECO:0000256" key="7">
    <source>
        <dbReference type="ARBA" id="ARBA00023232"/>
    </source>
</evidence>
<dbReference type="CDD" id="cd03042">
    <property type="entry name" value="GST_N_Zeta"/>
    <property type="match status" value="1"/>
</dbReference>
<dbReference type="GO" id="GO:0006749">
    <property type="term" value="P:glutathione metabolic process"/>
    <property type="evidence" value="ECO:0007669"/>
    <property type="project" value="TreeGrafter"/>
</dbReference>
<dbReference type="InterPro" id="IPR036249">
    <property type="entry name" value="Thioredoxin-like_sf"/>
</dbReference>
<dbReference type="NCBIfam" id="TIGR01262">
    <property type="entry name" value="maiA"/>
    <property type="match status" value="1"/>
</dbReference>
<protein>
    <recommendedName>
        <fullName evidence="5">maleylacetoacetate isomerase</fullName>
        <ecNumber evidence="5">5.2.1.2</ecNumber>
    </recommendedName>
</protein>
<dbReference type="InterPro" id="IPR036282">
    <property type="entry name" value="Glutathione-S-Trfase_C_sf"/>
</dbReference>
<dbReference type="GO" id="GO:0006559">
    <property type="term" value="P:L-phenylalanine catabolic process"/>
    <property type="evidence" value="ECO:0007669"/>
    <property type="project" value="UniProtKB-KW"/>
</dbReference>
<evidence type="ECO:0000256" key="5">
    <source>
        <dbReference type="ARBA" id="ARBA00013199"/>
    </source>
</evidence>
<evidence type="ECO:0000256" key="2">
    <source>
        <dbReference type="ARBA" id="ARBA00001955"/>
    </source>
</evidence>
<organism evidence="10 11">
    <name type="scientific">Caenorhabditis bovis</name>
    <dbReference type="NCBI Taxonomy" id="2654633"/>
    <lineage>
        <taxon>Eukaryota</taxon>
        <taxon>Metazoa</taxon>
        <taxon>Ecdysozoa</taxon>
        <taxon>Nematoda</taxon>
        <taxon>Chromadorea</taxon>
        <taxon>Rhabditida</taxon>
        <taxon>Rhabditina</taxon>
        <taxon>Rhabditomorpha</taxon>
        <taxon>Rhabditoidea</taxon>
        <taxon>Rhabditidae</taxon>
        <taxon>Peloderinae</taxon>
        <taxon>Caenorhabditis</taxon>
    </lineage>
</organism>
<feature type="domain" description="GST N-terminal" evidence="8">
    <location>
        <begin position="5"/>
        <end position="85"/>
    </location>
</feature>
<dbReference type="InterPro" id="IPR005955">
    <property type="entry name" value="GST_Zeta"/>
</dbReference>
<dbReference type="GO" id="GO:0005739">
    <property type="term" value="C:mitochondrion"/>
    <property type="evidence" value="ECO:0007669"/>
    <property type="project" value="TreeGrafter"/>
</dbReference>
<dbReference type="SUPFAM" id="SSF47616">
    <property type="entry name" value="GST C-terminal domain-like"/>
    <property type="match status" value="1"/>
</dbReference>
<dbReference type="PANTHER" id="PTHR42673:SF4">
    <property type="entry name" value="MALEYLACETOACETATE ISOMERASE"/>
    <property type="match status" value="1"/>
</dbReference>
<dbReference type="InterPro" id="IPR010987">
    <property type="entry name" value="Glutathione-S-Trfase_C-like"/>
</dbReference>
<evidence type="ECO:0000313" key="11">
    <source>
        <dbReference type="Proteomes" id="UP000494206"/>
    </source>
</evidence>
<dbReference type="InterPro" id="IPR034333">
    <property type="entry name" value="GST_Zeta_N"/>
</dbReference>
<dbReference type="PROSITE" id="PS50405">
    <property type="entry name" value="GST_CTER"/>
    <property type="match status" value="1"/>
</dbReference>
<dbReference type="CDD" id="cd03191">
    <property type="entry name" value="GST_C_Zeta"/>
    <property type="match status" value="1"/>
</dbReference>
<dbReference type="Pfam" id="PF14497">
    <property type="entry name" value="GST_C_3"/>
    <property type="match status" value="1"/>
</dbReference>
<dbReference type="PROSITE" id="PS50404">
    <property type="entry name" value="GST_NTER"/>
    <property type="match status" value="1"/>
</dbReference>
<dbReference type="Pfam" id="PF13409">
    <property type="entry name" value="GST_N_2"/>
    <property type="match status" value="1"/>
</dbReference>
<evidence type="ECO:0000256" key="6">
    <source>
        <dbReference type="ARBA" id="ARBA00022878"/>
    </source>
</evidence>
<dbReference type="EMBL" id="CADEPM010000002">
    <property type="protein sequence ID" value="CAB3399621.1"/>
    <property type="molecule type" value="Genomic_DNA"/>
</dbReference>
<evidence type="ECO:0000256" key="4">
    <source>
        <dbReference type="ARBA" id="ARBA00010007"/>
    </source>
</evidence>
<dbReference type="FunFam" id="1.20.1050.10:FF:000017">
    <property type="entry name" value="Maleylacetoacetate isomerase"/>
    <property type="match status" value="1"/>
</dbReference>
<accession>A0A8S1EI92</accession>
<dbReference type="SFLD" id="SFLDS00019">
    <property type="entry name" value="Glutathione_Transferase_(cytos"/>
    <property type="match status" value="1"/>
</dbReference>
<comment type="pathway">
    <text evidence="3">Amino-acid degradation; L-phenylalanine degradation; acetoacetate and fumarate from L-phenylalanine: step 5/6.</text>
</comment>
<proteinExistence type="inferred from homology"/>
<dbReference type="PANTHER" id="PTHR42673">
    <property type="entry name" value="MALEYLACETOACETATE ISOMERASE"/>
    <property type="match status" value="1"/>
</dbReference>
<evidence type="ECO:0000259" key="9">
    <source>
        <dbReference type="PROSITE" id="PS50405"/>
    </source>
</evidence>
<dbReference type="InterPro" id="IPR040079">
    <property type="entry name" value="Glutathione_S-Trfase"/>
</dbReference>
<comment type="similarity">
    <text evidence="4">Belongs to the GST superfamily. Zeta family.</text>
</comment>
<dbReference type="SFLD" id="SFLDG00358">
    <property type="entry name" value="Main_(cytGST)"/>
    <property type="match status" value="1"/>
</dbReference>
<comment type="cofactor">
    <cofactor evidence="2">
        <name>glutathione</name>
        <dbReference type="ChEBI" id="CHEBI:57925"/>
    </cofactor>
</comment>
<dbReference type="InterPro" id="IPR004045">
    <property type="entry name" value="Glutathione_S-Trfase_N"/>
</dbReference>
<feature type="domain" description="GST C-terminal" evidence="9">
    <location>
        <begin position="90"/>
        <end position="213"/>
    </location>
</feature>
<dbReference type="OrthoDB" id="202840at2759"/>
<sequence length="216" mass="24093">MSDSEKPILYSYWRSSCAWRVRIALNLKGIDYEYRTVNLLSKEALDDLSKYNPARLVPVLVVKGQSIAESLAIIDYLEDVYPEKSLHPKDPILKARAKAIFLHVACGIQPLQNLKVLQFVNQKTPGYGSEWSAHWITLGLNSLEEMLKKGSGKYCVGDEITVADLAIPSIVYNAKRFGVPLTNYPNITRIDEALGKIPEFQKACPDAQPDAGLNAK</sequence>
<gene>
    <name evidence="10" type="ORF">CBOVIS_LOCUS2718</name>
</gene>
<dbReference type="Proteomes" id="UP000494206">
    <property type="component" value="Unassembled WGS sequence"/>
</dbReference>
<dbReference type="GO" id="GO:0004364">
    <property type="term" value="F:glutathione transferase activity"/>
    <property type="evidence" value="ECO:0007669"/>
    <property type="project" value="TreeGrafter"/>
</dbReference>
<dbReference type="AlphaFoldDB" id="A0A8S1EI92"/>